<dbReference type="Proteomes" id="UP000077519">
    <property type="component" value="Unassembled WGS sequence"/>
</dbReference>
<dbReference type="AlphaFoldDB" id="A0A177Y6R9"/>
<feature type="domain" description="General stress protein FMN-binding split barrel" evidence="1">
    <location>
        <begin position="11"/>
        <end position="156"/>
    </location>
</feature>
<keyword evidence="3" id="KW-1185">Reference proteome</keyword>
<dbReference type="InterPro" id="IPR052917">
    <property type="entry name" value="Stress-Dev_Protein"/>
</dbReference>
<dbReference type="Gene3D" id="2.30.110.10">
    <property type="entry name" value="Electron Transport, Fmn-binding Protein, Chain A"/>
    <property type="match status" value="1"/>
</dbReference>
<dbReference type="InterPro" id="IPR038725">
    <property type="entry name" value="YdaG_split_barrel_FMN-bd"/>
</dbReference>
<evidence type="ECO:0000259" key="1">
    <source>
        <dbReference type="Pfam" id="PF16242"/>
    </source>
</evidence>
<evidence type="ECO:0000313" key="2">
    <source>
        <dbReference type="EMBL" id="OAK51187.1"/>
    </source>
</evidence>
<dbReference type="PANTHER" id="PTHR34818:SF1">
    <property type="entry name" value="PROTEIN BLI-3"/>
    <property type="match status" value="1"/>
</dbReference>
<gene>
    <name evidence="2" type="ORF">A3K89_13285</name>
</gene>
<dbReference type="RefSeq" id="WP_068431762.1">
    <property type="nucleotide sequence ID" value="NZ_LVHI01000040.1"/>
</dbReference>
<evidence type="ECO:0000313" key="3">
    <source>
        <dbReference type="Proteomes" id="UP000077519"/>
    </source>
</evidence>
<dbReference type="EMBL" id="LVHI01000040">
    <property type="protein sequence ID" value="OAK51187.1"/>
    <property type="molecule type" value="Genomic_DNA"/>
</dbReference>
<organism evidence="2 3">
    <name type="scientific">Rhodococcoides kyotonense</name>
    <dbReference type="NCBI Taxonomy" id="398843"/>
    <lineage>
        <taxon>Bacteria</taxon>
        <taxon>Bacillati</taxon>
        <taxon>Actinomycetota</taxon>
        <taxon>Actinomycetes</taxon>
        <taxon>Mycobacteriales</taxon>
        <taxon>Nocardiaceae</taxon>
        <taxon>Rhodococcoides</taxon>
    </lineage>
</organism>
<dbReference type="PANTHER" id="PTHR34818">
    <property type="entry name" value="PROTEIN BLI-3"/>
    <property type="match status" value="1"/>
</dbReference>
<name>A0A177Y6R9_9NOCA</name>
<dbReference type="InterPro" id="IPR012349">
    <property type="entry name" value="Split_barrel_FMN-bd"/>
</dbReference>
<protein>
    <submittedName>
        <fullName evidence="2">Pyridoxamine 5'-phosphate oxidase</fullName>
    </submittedName>
</protein>
<accession>A0A177Y6R9</accession>
<sequence length="165" mass="17921">MTSTDDHTAGITKVAELMSDSKLCMFTTVGRDGHLLSRPMALQETEFDGDLWFFARNGSRKVEDIRADDSVNVAFQSGTAWVSLSGSAEIVVDDVAKKKDLWNRAAAAWFDNGPESTEVVLIKVRAEGAEYWSAPGSKVSTLIAYAKSRITGEKPDVGSNDTVDL</sequence>
<dbReference type="Pfam" id="PF16242">
    <property type="entry name" value="Pyrid_ox_like"/>
    <property type="match status" value="1"/>
</dbReference>
<comment type="caution">
    <text evidence="2">The sequence shown here is derived from an EMBL/GenBank/DDBJ whole genome shotgun (WGS) entry which is preliminary data.</text>
</comment>
<dbReference type="SUPFAM" id="SSF50475">
    <property type="entry name" value="FMN-binding split barrel"/>
    <property type="match status" value="1"/>
</dbReference>
<proteinExistence type="predicted"/>
<reference evidence="2 3" key="1">
    <citation type="submission" date="2016-03" db="EMBL/GenBank/DDBJ databases">
        <title>Genome sequence of Rhodococcus kyotonensis KB10.</title>
        <authorList>
            <person name="Jeong H."/>
            <person name="Hong C.E."/>
            <person name="Jo S.H."/>
            <person name="Park J.M."/>
        </authorList>
    </citation>
    <scope>NUCLEOTIDE SEQUENCE [LARGE SCALE GENOMIC DNA]</scope>
    <source>
        <strain evidence="2 3">KB10</strain>
    </source>
</reference>